<sequence>MVYKRCQIIYTEDKVGVVFVSRNVNFRNKSWVADTVRKWVIDRAESYIGKYDISPTADRRKQG</sequence>
<organism evidence="1 2">
    <name type="scientific">Clostridium fessum</name>
    <dbReference type="NCBI Taxonomy" id="2126740"/>
    <lineage>
        <taxon>Bacteria</taxon>
        <taxon>Bacillati</taxon>
        <taxon>Bacillota</taxon>
        <taxon>Clostridia</taxon>
        <taxon>Eubacteriales</taxon>
        <taxon>Clostridiaceae</taxon>
        <taxon>Clostridium</taxon>
    </lineage>
</organism>
<proteinExistence type="predicted"/>
<dbReference type="AlphaFoldDB" id="A0A2T3FRA2"/>
<comment type="caution">
    <text evidence="1">The sequence shown here is derived from an EMBL/GenBank/DDBJ whole genome shotgun (WGS) entry which is preliminary data.</text>
</comment>
<evidence type="ECO:0000313" key="1">
    <source>
        <dbReference type="EMBL" id="PST37800.1"/>
    </source>
</evidence>
<accession>A0A2T3FRA2</accession>
<dbReference type="Proteomes" id="UP000241048">
    <property type="component" value="Unassembled WGS sequence"/>
</dbReference>
<protein>
    <submittedName>
        <fullName evidence="1">Uncharacterized protein</fullName>
    </submittedName>
</protein>
<keyword evidence="2" id="KW-1185">Reference proteome</keyword>
<name>A0A2T3FRA2_9CLOT</name>
<dbReference type="EMBL" id="PYLO01000002">
    <property type="protein sequence ID" value="PST37800.1"/>
    <property type="molecule type" value="Genomic_DNA"/>
</dbReference>
<reference evidence="1 2" key="1">
    <citation type="submission" date="2018-03" db="EMBL/GenBank/DDBJ databases">
        <title>Lachnoclostridium SNUG30386 gen.nov., sp.nov., isolated from human faeces.</title>
        <authorList>
            <person name="Seo B."/>
            <person name="Jeon K."/>
            <person name="Ko G."/>
        </authorList>
    </citation>
    <scope>NUCLEOTIDE SEQUENCE [LARGE SCALE GENOMIC DNA]</scope>
    <source>
        <strain evidence="1 2">SNUG30386</strain>
    </source>
</reference>
<evidence type="ECO:0000313" key="2">
    <source>
        <dbReference type="Proteomes" id="UP000241048"/>
    </source>
</evidence>
<gene>
    <name evidence="1" type="ORF">C7U56_08025</name>
</gene>